<dbReference type="EMBL" id="UINC01082312">
    <property type="protein sequence ID" value="SVC26966.1"/>
    <property type="molecule type" value="Genomic_DNA"/>
</dbReference>
<sequence length="116" mass="13774">MLQPKRAIVLRCRNCSLELWHKSKHHYTYNECPACETKSSLFVPDDIPATKLEQLYRFIDDDEKLELLDEEHDELMEKYDGFYCGCPCTACNNPPDDEYDNGFQYRLSDEIRERLT</sequence>
<proteinExistence type="predicted"/>
<reference evidence="1" key="1">
    <citation type="submission" date="2018-05" db="EMBL/GenBank/DDBJ databases">
        <authorList>
            <person name="Lanie J.A."/>
            <person name="Ng W.-L."/>
            <person name="Kazmierczak K.M."/>
            <person name="Andrzejewski T.M."/>
            <person name="Davidsen T.M."/>
            <person name="Wayne K.J."/>
            <person name="Tettelin H."/>
            <person name="Glass J.I."/>
            <person name="Rusch D."/>
            <person name="Podicherti R."/>
            <person name="Tsui H.-C.T."/>
            <person name="Winkler M.E."/>
        </authorList>
    </citation>
    <scope>NUCLEOTIDE SEQUENCE</scope>
</reference>
<dbReference type="AlphaFoldDB" id="A0A382KRN7"/>
<protein>
    <submittedName>
        <fullName evidence="1">Uncharacterized protein</fullName>
    </submittedName>
</protein>
<organism evidence="1">
    <name type="scientific">marine metagenome</name>
    <dbReference type="NCBI Taxonomy" id="408172"/>
    <lineage>
        <taxon>unclassified sequences</taxon>
        <taxon>metagenomes</taxon>
        <taxon>ecological metagenomes</taxon>
    </lineage>
</organism>
<gene>
    <name evidence="1" type="ORF">METZ01_LOCUS279820</name>
</gene>
<accession>A0A382KRN7</accession>
<evidence type="ECO:0000313" key="1">
    <source>
        <dbReference type="EMBL" id="SVC26966.1"/>
    </source>
</evidence>
<name>A0A382KRN7_9ZZZZ</name>